<dbReference type="GO" id="GO:0016887">
    <property type="term" value="F:ATP hydrolysis activity"/>
    <property type="evidence" value="ECO:0007669"/>
    <property type="project" value="InterPro"/>
</dbReference>
<evidence type="ECO:0000313" key="7">
    <source>
        <dbReference type="Proteomes" id="UP000006072"/>
    </source>
</evidence>
<dbReference type="PROSITE" id="PS50893">
    <property type="entry name" value="ABC_TRANSPORTER_2"/>
    <property type="match status" value="2"/>
</dbReference>
<dbReference type="AlphaFoldDB" id="K0UNR3"/>
<organism evidence="6 7">
    <name type="scientific">Mycolicibacterium vaccae ATCC 25954</name>
    <dbReference type="NCBI Taxonomy" id="1194972"/>
    <lineage>
        <taxon>Bacteria</taxon>
        <taxon>Bacillati</taxon>
        <taxon>Actinomycetota</taxon>
        <taxon>Actinomycetes</taxon>
        <taxon>Mycobacteriales</taxon>
        <taxon>Mycobacteriaceae</taxon>
        <taxon>Mycolicibacterium</taxon>
    </lineage>
</organism>
<keyword evidence="4" id="KW-0067">ATP-binding</keyword>
<evidence type="ECO:0000256" key="2">
    <source>
        <dbReference type="ARBA" id="ARBA00022448"/>
    </source>
</evidence>
<evidence type="ECO:0000256" key="1">
    <source>
        <dbReference type="ARBA" id="ARBA00005417"/>
    </source>
</evidence>
<dbReference type="PROSITE" id="PS00211">
    <property type="entry name" value="ABC_TRANSPORTER_1"/>
    <property type="match status" value="2"/>
</dbReference>
<comment type="similarity">
    <text evidence="1">Belongs to the ABC transporter superfamily.</text>
</comment>
<dbReference type="GO" id="GO:0042626">
    <property type="term" value="F:ATPase-coupled transmembrane transporter activity"/>
    <property type="evidence" value="ECO:0007669"/>
    <property type="project" value="TreeGrafter"/>
</dbReference>
<dbReference type="eggNOG" id="COG4172">
    <property type="taxonomic scope" value="Bacteria"/>
</dbReference>
<dbReference type="PATRIC" id="fig|1194972.3.peg.4203"/>
<dbReference type="InterPro" id="IPR003593">
    <property type="entry name" value="AAA+_ATPase"/>
</dbReference>
<sequence length="449" mass="47372">MLLLGPSGSGKSTLLQGLAGLLGSAEEGHAAGQLLIDGAPPAGQRSRIGMVLQDPDSQVILSRVGDDVAFGMENFSVPRSRIWPRVSDALAAVGLNLPLAQDTSKLSGGQKQRLALAGVLAMQPGLILLDEPTANLDPTGVVEVRDAVAAAADRTGATVVVVEHRTKVWLPVIDRVIVLGADGTVVADGPPQQTLTREREHLVRSGIWLPDLPTIEVRRTRQTAPEPVLTAADLSVGHRGGPVMGGGLAFDIARGQVAAVTGPNGCGKSALALTLGGLLTPRGGSLRAVDGFAPTPERPEPVRWRSKELLTRIASVFQDPEHQFLTGTVRDELALGPQALGQSAAEIRSLSDDLLDRLRLGHLADRSPFTLSGGEKRRLSVGTVLMTRPAVVVLDEPTFGQDRRTWEELLHLLAEIADAGTAVVAVTHDTEFVDVLADRRIALAAVSRR</sequence>
<proteinExistence type="inferred from homology"/>
<dbReference type="Pfam" id="PF00005">
    <property type="entry name" value="ABC_tran"/>
    <property type="match status" value="2"/>
</dbReference>
<keyword evidence="2" id="KW-0813">Transport</keyword>
<dbReference type="InterPro" id="IPR015856">
    <property type="entry name" value="ABC_transpr_CbiO/EcfA_su"/>
</dbReference>
<dbReference type="InterPro" id="IPR027417">
    <property type="entry name" value="P-loop_NTPase"/>
</dbReference>
<dbReference type="Proteomes" id="UP000006072">
    <property type="component" value="Unassembled WGS sequence"/>
</dbReference>
<evidence type="ECO:0000256" key="4">
    <source>
        <dbReference type="ARBA" id="ARBA00022840"/>
    </source>
</evidence>
<dbReference type="EMBL" id="ALQA01000054">
    <property type="protein sequence ID" value="EJZ06710.1"/>
    <property type="molecule type" value="Genomic_DNA"/>
</dbReference>
<dbReference type="HOGENOM" id="CLU_000604_86_7_11"/>
<gene>
    <name evidence="6" type="ORF">MVAC_21078</name>
</gene>
<evidence type="ECO:0000313" key="6">
    <source>
        <dbReference type="EMBL" id="EJZ06710.1"/>
    </source>
</evidence>
<dbReference type="InterPro" id="IPR017871">
    <property type="entry name" value="ABC_transporter-like_CS"/>
</dbReference>
<dbReference type="PANTHER" id="PTHR43553">
    <property type="entry name" value="HEAVY METAL TRANSPORTER"/>
    <property type="match status" value="1"/>
</dbReference>
<feature type="domain" description="ABC transporter" evidence="5">
    <location>
        <begin position="229"/>
        <end position="448"/>
    </location>
</feature>
<dbReference type="InterPro" id="IPR003439">
    <property type="entry name" value="ABC_transporter-like_ATP-bd"/>
</dbReference>
<keyword evidence="7" id="KW-1185">Reference proteome</keyword>
<feature type="domain" description="ABC transporter" evidence="5">
    <location>
        <begin position="2"/>
        <end position="207"/>
    </location>
</feature>
<dbReference type="CDD" id="cd03225">
    <property type="entry name" value="ABC_cobalt_CbiO_domain1"/>
    <property type="match status" value="2"/>
</dbReference>
<dbReference type="SUPFAM" id="SSF52540">
    <property type="entry name" value="P-loop containing nucleoside triphosphate hydrolases"/>
    <property type="match status" value="2"/>
</dbReference>
<reference evidence="6 7" key="1">
    <citation type="journal article" date="2012" name="J. Bacteriol.">
        <title>Complete Genome Sequence of Mycobacterium vaccae Type Strain ATCC 25954.</title>
        <authorList>
            <person name="Ho Y.S."/>
            <person name="Adroub S.A."/>
            <person name="Abadi M."/>
            <person name="Al Alwan B."/>
            <person name="Alkhateeb R."/>
            <person name="Gao G."/>
            <person name="Ragab A."/>
            <person name="Ali S."/>
            <person name="van Soolingen D."/>
            <person name="Bitter W."/>
            <person name="Pain A."/>
            <person name="Abdallah A.M."/>
        </authorList>
    </citation>
    <scope>NUCLEOTIDE SEQUENCE [LARGE SCALE GENOMIC DNA]</scope>
    <source>
        <strain evidence="6 7">ATCC 25954</strain>
    </source>
</reference>
<protein>
    <submittedName>
        <fullName evidence="6">ATPase component of various ABC transporters with duplicated ATPase domain</fullName>
    </submittedName>
</protein>
<accession>K0UNR3</accession>
<dbReference type="InterPro" id="IPR050095">
    <property type="entry name" value="ECF_ABC_transporter_ATP-bd"/>
</dbReference>
<dbReference type="GO" id="GO:0043190">
    <property type="term" value="C:ATP-binding cassette (ABC) transporter complex"/>
    <property type="evidence" value="ECO:0007669"/>
    <property type="project" value="TreeGrafter"/>
</dbReference>
<evidence type="ECO:0000259" key="5">
    <source>
        <dbReference type="PROSITE" id="PS50893"/>
    </source>
</evidence>
<keyword evidence="3" id="KW-0547">Nucleotide-binding</keyword>
<evidence type="ECO:0000256" key="3">
    <source>
        <dbReference type="ARBA" id="ARBA00022741"/>
    </source>
</evidence>
<dbReference type="SMART" id="SM00382">
    <property type="entry name" value="AAA"/>
    <property type="match status" value="2"/>
</dbReference>
<comment type="caution">
    <text evidence="6">The sequence shown here is derived from an EMBL/GenBank/DDBJ whole genome shotgun (WGS) entry which is preliminary data.</text>
</comment>
<dbReference type="PANTHER" id="PTHR43553:SF24">
    <property type="entry name" value="ENERGY-COUPLING FACTOR TRANSPORTER ATP-BINDING PROTEIN ECFA1"/>
    <property type="match status" value="1"/>
</dbReference>
<dbReference type="GO" id="GO:0005524">
    <property type="term" value="F:ATP binding"/>
    <property type="evidence" value="ECO:0007669"/>
    <property type="project" value="UniProtKB-KW"/>
</dbReference>
<name>K0UNR3_MYCVA</name>
<dbReference type="Gene3D" id="3.40.50.300">
    <property type="entry name" value="P-loop containing nucleotide triphosphate hydrolases"/>
    <property type="match status" value="2"/>
</dbReference>